<reference evidence="6" key="1">
    <citation type="submission" date="2021-01" db="EMBL/GenBank/DDBJ databases">
        <authorList>
            <person name="Zhong Y.L."/>
        </authorList>
    </citation>
    <scope>NUCLEOTIDE SEQUENCE</scope>
    <source>
        <strain evidence="6">KCTC 23302</strain>
    </source>
</reference>
<dbReference type="SMART" id="SM00028">
    <property type="entry name" value="TPR"/>
    <property type="match status" value="3"/>
</dbReference>
<name>A0A937A1V0_9FLAO</name>
<dbReference type="SUPFAM" id="SSF48452">
    <property type="entry name" value="TPR-like"/>
    <property type="match status" value="1"/>
</dbReference>
<protein>
    <submittedName>
        <fullName evidence="6">Helix-turn-helix domain-containing protein</fullName>
    </submittedName>
</protein>
<comment type="caution">
    <text evidence="6">The sequence shown here is derived from an EMBL/GenBank/DDBJ whole genome shotgun (WGS) entry which is preliminary data.</text>
</comment>
<dbReference type="EMBL" id="JAERQJ010000008">
    <property type="protein sequence ID" value="MBL0685336.1"/>
    <property type="molecule type" value="Genomic_DNA"/>
</dbReference>
<dbReference type="PROSITE" id="PS01124">
    <property type="entry name" value="HTH_ARAC_FAMILY_2"/>
    <property type="match status" value="1"/>
</dbReference>
<dbReference type="RefSeq" id="WP_344779096.1">
    <property type="nucleotide sequence ID" value="NZ_BAABAX010000002.1"/>
</dbReference>
<dbReference type="InterPro" id="IPR009057">
    <property type="entry name" value="Homeodomain-like_sf"/>
</dbReference>
<keyword evidence="4" id="KW-0472">Membrane</keyword>
<evidence type="ECO:0000256" key="3">
    <source>
        <dbReference type="ARBA" id="ARBA00023163"/>
    </source>
</evidence>
<dbReference type="Gene3D" id="1.10.10.60">
    <property type="entry name" value="Homeodomain-like"/>
    <property type="match status" value="2"/>
</dbReference>
<evidence type="ECO:0000313" key="7">
    <source>
        <dbReference type="Proteomes" id="UP000651057"/>
    </source>
</evidence>
<keyword evidence="4" id="KW-0812">Transmembrane</keyword>
<gene>
    <name evidence="6" type="ORF">JJQ60_17515</name>
</gene>
<evidence type="ECO:0000256" key="2">
    <source>
        <dbReference type="ARBA" id="ARBA00023125"/>
    </source>
</evidence>
<dbReference type="Pfam" id="PF12833">
    <property type="entry name" value="HTH_18"/>
    <property type="match status" value="1"/>
</dbReference>
<dbReference type="SMART" id="SM00342">
    <property type="entry name" value="HTH_ARAC"/>
    <property type="match status" value="1"/>
</dbReference>
<dbReference type="GO" id="GO:0003700">
    <property type="term" value="F:DNA-binding transcription factor activity"/>
    <property type="evidence" value="ECO:0007669"/>
    <property type="project" value="InterPro"/>
</dbReference>
<keyword evidence="7" id="KW-1185">Reference proteome</keyword>
<feature type="transmembrane region" description="Helical" evidence="4">
    <location>
        <begin position="404"/>
        <end position="424"/>
    </location>
</feature>
<keyword evidence="2" id="KW-0238">DNA-binding</keyword>
<dbReference type="PANTHER" id="PTHR43280">
    <property type="entry name" value="ARAC-FAMILY TRANSCRIPTIONAL REGULATOR"/>
    <property type="match status" value="1"/>
</dbReference>
<dbReference type="AlphaFoldDB" id="A0A937A1V0"/>
<dbReference type="InterPro" id="IPR018060">
    <property type="entry name" value="HTH_AraC"/>
</dbReference>
<dbReference type="InterPro" id="IPR019734">
    <property type="entry name" value="TPR_rpt"/>
</dbReference>
<organism evidence="6 7">
    <name type="scientific">Aquimarina mytili</name>
    <dbReference type="NCBI Taxonomy" id="874423"/>
    <lineage>
        <taxon>Bacteria</taxon>
        <taxon>Pseudomonadati</taxon>
        <taxon>Bacteroidota</taxon>
        <taxon>Flavobacteriia</taxon>
        <taxon>Flavobacteriales</taxon>
        <taxon>Flavobacteriaceae</taxon>
        <taxon>Aquimarina</taxon>
    </lineage>
</organism>
<dbReference type="Proteomes" id="UP000651057">
    <property type="component" value="Unassembled WGS sequence"/>
</dbReference>
<sequence length="576" mass="66896">MNNLAYVFTISILSSVFSCVFSQNESNVSDNFINESIRIEKKSDSLSKQTFKEIEKNFYINRNDSILAKAYANAYLIKAKKLIDTFEIANGYHLFCNLKIRKPKQVLLYADSIIAITKNKKYYKYPTRGYLFKGLILYEKNQYSEALDAYLLGLEHAESHSDSENVVAIKHNIGLLKNTIGENEEALKTYLDNLEFIKKQDTLDKFRPHYVISLFKISGTYNRLNNIDSAHVYVKKAITATLNGEKQYYYPEILVTYGINSYLRKDFKTAIDSLSKANELLSSKKNNSSKAVTYLWIGKSLNAMGKQDKALVYLKKVDSIMEVSNYSPNVREAFTLLIEHYKTVDDKNNQLRLLQKLIRFDSIHNKKHNKLNIDIIKNYDTAKLIKEKNLLIDGIQNKNEKSKYNLILIGISVIILLTLFYIYFHKRKQAQYQKNYNENLLKIEAKSLNKPKIKELEIAAEVTDDIIKKLKSFEEEHMFLKSDLTMTKVAKSFKTNSTYLSKIINTHKNKNFANYVNDLRIEYCIEQIKTNNKFRLYTIKSIAKEVGFNSIQSFSSAFYKKTGQHPSYFIKNSENQ</sequence>
<keyword evidence="1" id="KW-0805">Transcription regulation</keyword>
<keyword evidence="3" id="KW-0804">Transcription</keyword>
<dbReference type="GO" id="GO:0043565">
    <property type="term" value="F:sequence-specific DNA binding"/>
    <property type="evidence" value="ECO:0007669"/>
    <property type="project" value="InterPro"/>
</dbReference>
<evidence type="ECO:0000313" key="6">
    <source>
        <dbReference type="EMBL" id="MBL0685336.1"/>
    </source>
</evidence>
<dbReference type="Gene3D" id="1.25.40.10">
    <property type="entry name" value="Tetratricopeptide repeat domain"/>
    <property type="match status" value="2"/>
</dbReference>
<dbReference type="InterPro" id="IPR011990">
    <property type="entry name" value="TPR-like_helical_dom_sf"/>
</dbReference>
<feature type="domain" description="HTH araC/xylS-type" evidence="5">
    <location>
        <begin position="468"/>
        <end position="572"/>
    </location>
</feature>
<evidence type="ECO:0000259" key="5">
    <source>
        <dbReference type="PROSITE" id="PS01124"/>
    </source>
</evidence>
<accession>A0A937A1V0</accession>
<evidence type="ECO:0000256" key="1">
    <source>
        <dbReference type="ARBA" id="ARBA00023015"/>
    </source>
</evidence>
<dbReference type="PANTHER" id="PTHR43280:SF2">
    <property type="entry name" value="HTH-TYPE TRANSCRIPTIONAL REGULATOR EXSA"/>
    <property type="match status" value="1"/>
</dbReference>
<proteinExistence type="predicted"/>
<keyword evidence="4" id="KW-1133">Transmembrane helix</keyword>
<evidence type="ECO:0000256" key="4">
    <source>
        <dbReference type="SAM" id="Phobius"/>
    </source>
</evidence>
<dbReference type="SUPFAM" id="SSF46689">
    <property type="entry name" value="Homeodomain-like"/>
    <property type="match status" value="1"/>
</dbReference>